<feature type="chain" id="PRO_5020954465" description="DUF4878 domain-containing protein" evidence="1">
    <location>
        <begin position="25"/>
        <end position="163"/>
    </location>
</feature>
<keyword evidence="3" id="KW-1185">Reference proteome</keyword>
<sequence length="163" mass="18490">MKRAIQLMSIVVLGMIMVACSSSSANFDPEEEKKKATEVMEGVLTSFEDQEKLAEGATRDESNQIAWDKIKEKNSDALSDDLSNEEEKRLLYILTVNKAEDTANGGTKSNLHFNQNTKIKDTIFNEEDKTFNFDIEMFGVDNEIITLKKQEDAWKITKVTEPE</sequence>
<evidence type="ECO:0000256" key="1">
    <source>
        <dbReference type="SAM" id="SignalP"/>
    </source>
</evidence>
<protein>
    <recommendedName>
        <fullName evidence="4">DUF4878 domain-containing protein</fullName>
    </recommendedName>
</protein>
<accession>A0A4R2AXE8</accession>
<organism evidence="2 3">
    <name type="scientific">Mesobacillus foraminis</name>
    <dbReference type="NCBI Taxonomy" id="279826"/>
    <lineage>
        <taxon>Bacteria</taxon>
        <taxon>Bacillati</taxon>
        <taxon>Bacillota</taxon>
        <taxon>Bacilli</taxon>
        <taxon>Bacillales</taxon>
        <taxon>Bacillaceae</taxon>
        <taxon>Mesobacillus</taxon>
    </lineage>
</organism>
<dbReference type="PROSITE" id="PS51257">
    <property type="entry name" value="PROKAR_LIPOPROTEIN"/>
    <property type="match status" value="1"/>
</dbReference>
<dbReference type="Proteomes" id="UP000295689">
    <property type="component" value="Unassembled WGS sequence"/>
</dbReference>
<name>A0A4R2AXE8_9BACI</name>
<keyword evidence="1" id="KW-0732">Signal</keyword>
<dbReference type="AlphaFoldDB" id="A0A4R2AXE8"/>
<comment type="caution">
    <text evidence="2">The sequence shown here is derived from an EMBL/GenBank/DDBJ whole genome shotgun (WGS) entry which is preliminary data.</text>
</comment>
<dbReference type="EMBL" id="SLVV01000020">
    <property type="protein sequence ID" value="TCN18453.1"/>
    <property type="molecule type" value="Genomic_DNA"/>
</dbReference>
<gene>
    <name evidence="2" type="ORF">EV146_12052</name>
</gene>
<evidence type="ECO:0000313" key="3">
    <source>
        <dbReference type="Proteomes" id="UP000295689"/>
    </source>
</evidence>
<reference evidence="2 3" key="1">
    <citation type="journal article" date="2015" name="Stand. Genomic Sci.">
        <title>Genomic Encyclopedia of Bacterial and Archaeal Type Strains, Phase III: the genomes of soil and plant-associated and newly described type strains.</title>
        <authorList>
            <person name="Whitman W.B."/>
            <person name="Woyke T."/>
            <person name="Klenk H.P."/>
            <person name="Zhou Y."/>
            <person name="Lilburn T.G."/>
            <person name="Beck B.J."/>
            <person name="De Vos P."/>
            <person name="Vandamme P."/>
            <person name="Eisen J.A."/>
            <person name="Garrity G."/>
            <person name="Hugenholtz P."/>
            <person name="Kyrpides N.C."/>
        </authorList>
    </citation>
    <scope>NUCLEOTIDE SEQUENCE [LARGE SCALE GENOMIC DNA]</scope>
    <source>
        <strain evidence="2 3">CV53</strain>
    </source>
</reference>
<proteinExistence type="predicted"/>
<evidence type="ECO:0000313" key="2">
    <source>
        <dbReference type="EMBL" id="TCN18453.1"/>
    </source>
</evidence>
<evidence type="ECO:0008006" key="4">
    <source>
        <dbReference type="Google" id="ProtNLM"/>
    </source>
</evidence>
<dbReference type="RefSeq" id="WP_132011434.1">
    <property type="nucleotide sequence ID" value="NZ_JABUHM010000003.1"/>
</dbReference>
<feature type="signal peptide" evidence="1">
    <location>
        <begin position="1"/>
        <end position="24"/>
    </location>
</feature>